<evidence type="ECO:0000313" key="1">
    <source>
        <dbReference type="EMBL" id="MBA0771753.1"/>
    </source>
</evidence>
<comment type="caution">
    <text evidence="1">The sequence shown here is derived from an EMBL/GenBank/DDBJ whole genome shotgun (WGS) entry which is preliminary data.</text>
</comment>
<dbReference type="AlphaFoldDB" id="A0A7J9EFD2"/>
<dbReference type="EMBL" id="JABEZW010000008">
    <property type="protein sequence ID" value="MBA0771753.1"/>
    <property type="molecule type" value="Genomic_DNA"/>
</dbReference>
<keyword evidence="2" id="KW-1185">Reference proteome</keyword>
<name>A0A7J9EFD2_9ROSI</name>
<sequence length="25" mass="2969">MYLDLINIPISDYEKIINDWAQSIT</sequence>
<feature type="non-terminal residue" evidence="1">
    <location>
        <position position="25"/>
    </location>
</feature>
<dbReference type="Proteomes" id="UP000593568">
    <property type="component" value="Unassembled WGS sequence"/>
</dbReference>
<reference evidence="1 2" key="1">
    <citation type="journal article" date="2019" name="Genome Biol. Evol.">
        <title>Insights into the evolution of the New World diploid cottons (Gossypium, subgenus Houzingenia) based on genome sequencing.</title>
        <authorList>
            <person name="Grover C.E."/>
            <person name="Arick M.A. 2nd"/>
            <person name="Thrash A."/>
            <person name="Conover J.L."/>
            <person name="Sanders W.S."/>
            <person name="Peterson D.G."/>
            <person name="Frelichowski J.E."/>
            <person name="Scheffler J.A."/>
            <person name="Scheffler B.E."/>
            <person name="Wendel J.F."/>
        </authorList>
    </citation>
    <scope>NUCLEOTIDE SEQUENCE [LARGE SCALE GENOMIC DNA]</scope>
    <source>
        <strain evidence="1">8</strain>
        <tissue evidence="1">Leaf</tissue>
    </source>
</reference>
<evidence type="ECO:0000313" key="2">
    <source>
        <dbReference type="Proteomes" id="UP000593568"/>
    </source>
</evidence>
<protein>
    <submittedName>
        <fullName evidence="1">Uncharacterized protein</fullName>
    </submittedName>
</protein>
<proteinExistence type="predicted"/>
<gene>
    <name evidence="1" type="ORF">Gotri_007231</name>
</gene>
<accession>A0A7J9EFD2</accession>
<organism evidence="1 2">
    <name type="scientific">Gossypium trilobum</name>
    <dbReference type="NCBI Taxonomy" id="34281"/>
    <lineage>
        <taxon>Eukaryota</taxon>
        <taxon>Viridiplantae</taxon>
        <taxon>Streptophyta</taxon>
        <taxon>Embryophyta</taxon>
        <taxon>Tracheophyta</taxon>
        <taxon>Spermatophyta</taxon>
        <taxon>Magnoliopsida</taxon>
        <taxon>eudicotyledons</taxon>
        <taxon>Gunneridae</taxon>
        <taxon>Pentapetalae</taxon>
        <taxon>rosids</taxon>
        <taxon>malvids</taxon>
        <taxon>Malvales</taxon>
        <taxon>Malvaceae</taxon>
        <taxon>Malvoideae</taxon>
        <taxon>Gossypium</taxon>
    </lineage>
</organism>